<evidence type="ECO:0000256" key="10">
    <source>
        <dbReference type="ARBA" id="ARBA00080135"/>
    </source>
</evidence>
<evidence type="ECO:0000256" key="12">
    <source>
        <dbReference type="RuleBase" id="RU004516"/>
    </source>
</evidence>
<evidence type="ECO:0000313" key="14">
    <source>
        <dbReference type="Proteomes" id="UP000218765"/>
    </source>
</evidence>
<keyword evidence="14" id="KW-1185">Reference proteome</keyword>
<dbReference type="CDD" id="cd01558">
    <property type="entry name" value="D-AAT_like"/>
    <property type="match status" value="1"/>
</dbReference>
<accession>A0A1Z4VUT7</accession>
<evidence type="ECO:0000256" key="7">
    <source>
        <dbReference type="ARBA" id="ARBA00049529"/>
    </source>
</evidence>
<dbReference type="InterPro" id="IPR050571">
    <property type="entry name" value="Class-IV_PLP-Dep_Aminotrnsfr"/>
</dbReference>
<dbReference type="FunFam" id="3.20.10.10:FF:000002">
    <property type="entry name" value="D-alanine aminotransferase"/>
    <property type="match status" value="1"/>
</dbReference>
<evidence type="ECO:0000256" key="6">
    <source>
        <dbReference type="ARBA" id="ARBA00035676"/>
    </source>
</evidence>
<name>A0A1Z4VUT7_9GAMM</name>
<evidence type="ECO:0000256" key="3">
    <source>
        <dbReference type="ARBA" id="ARBA00022898"/>
    </source>
</evidence>
<sequence>MPTVFLNGEFLPHDQARVSVMDRGFLFGDGVYEVIPAYGGHLFRLQPHLQRLDNSLQAVRIPNPYTEPQWQGILEELVGENAGTDQSVYLQVTRGVMERRDHAFPADLKPTVFAMSNPIPEPDPALAEHGITAISLDDIRWQSCHIKAITLLPNVLLRQQAVEAGAAEAILLRDGEATEGAASNLFIVRDGLLITPPKGPLLLPGITRDLVIELAARHGIPYREGAISEAELRGADEVWLTSSTKEIMPVTTLDGVPVGDGRPGPLYRQMHGIYREYKQAVREGRAG</sequence>
<evidence type="ECO:0000256" key="8">
    <source>
        <dbReference type="ARBA" id="ARBA00054027"/>
    </source>
</evidence>
<dbReference type="EC" id="4.1.3.38" evidence="6"/>
<keyword evidence="4" id="KW-0289">Folate biosynthesis</keyword>
<dbReference type="EMBL" id="AP018052">
    <property type="protein sequence ID" value="BAZ95215.1"/>
    <property type="molecule type" value="Genomic_DNA"/>
</dbReference>
<dbReference type="AlphaFoldDB" id="A0A1Z4VUT7"/>
<dbReference type="KEGG" id="ttc:FOKN1_2857"/>
<evidence type="ECO:0000256" key="9">
    <source>
        <dbReference type="ARBA" id="ARBA00069174"/>
    </source>
</evidence>
<evidence type="ECO:0000256" key="11">
    <source>
        <dbReference type="RuleBase" id="RU004106"/>
    </source>
</evidence>
<dbReference type="InterPro" id="IPR043131">
    <property type="entry name" value="BCAT-like_N"/>
</dbReference>
<comment type="cofactor">
    <cofactor evidence="1 12">
        <name>pyridoxal 5'-phosphate</name>
        <dbReference type="ChEBI" id="CHEBI:597326"/>
    </cofactor>
</comment>
<dbReference type="InterPro" id="IPR043132">
    <property type="entry name" value="BCAT-like_C"/>
</dbReference>
<dbReference type="PANTHER" id="PTHR42743:SF10">
    <property type="entry name" value="D-ALANINE AMINOTRANSFERASE"/>
    <property type="match status" value="1"/>
</dbReference>
<dbReference type="PANTHER" id="PTHR42743">
    <property type="entry name" value="AMINO-ACID AMINOTRANSFERASE"/>
    <property type="match status" value="1"/>
</dbReference>
<evidence type="ECO:0000256" key="4">
    <source>
        <dbReference type="ARBA" id="ARBA00022909"/>
    </source>
</evidence>
<evidence type="ECO:0000256" key="1">
    <source>
        <dbReference type="ARBA" id="ARBA00001933"/>
    </source>
</evidence>
<dbReference type="GO" id="GO:0008652">
    <property type="term" value="P:amino acid biosynthetic process"/>
    <property type="evidence" value="ECO:0007669"/>
    <property type="project" value="UniProtKB-ARBA"/>
</dbReference>
<evidence type="ECO:0000256" key="5">
    <source>
        <dbReference type="ARBA" id="ARBA00035633"/>
    </source>
</evidence>
<gene>
    <name evidence="13" type="ORF">FOKN1_2857</name>
</gene>
<dbReference type="Gene3D" id="3.20.10.10">
    <property type="entry name" value="D-amino Acid Aminotransferase, subunit A, domain 2"/>
    <property type="match status" value="1"/>
</dbReference>
<organism evidence="13 14">
    <name type="scientific">Thiohalobacter thiocyanaticus</name>
    <dbReference type="NCBI Taxonomy" id="585455"/>
    <lineage>
        <taxon>Bacteria</taxon>
        <taxon>Pseudomonadati</taxon>
        <taxon>Pseudomonadota</taxon>
        <taxon>Gammaproteobacteria</taxon>
        <taxon>Thiohalobacterales</taxon>
        <taxon>Thiohalobacteraceae</taxon>
        <taxon>Thiohalobacter</taxon>
    </lineage>
</organism>
<reference evidence="13 14" key="1">
    <citation type="submission" date="2017-05" db="EMBL/GenBank/DDBJ databases">
        <title>Thiocyanate degradation by Thiohalobacter thiocyanaticus FOKN1.</title>
        <authorList>
            <person name="Oshiki M."/>
            <person name="Fukushima T."/>
            <person name="Kawano S."/>
            <person name="Nakagawa J."/>
        </authorList>
    </citation>
    <scope>NUCLEOTIDE SEQUENCE [LARGE SCALE GENOMIC DNA]</scope>
    <source>
        <strain evidence="13 14">FOKN1</strain>
    </source>
</reference>
<dbReference type="InterPro" id="IPR036038">
    <property type="entry name" value="Aminotransferase-like"/>
</dbReference>
<evidence type="ECO:0000313" key="13">
    <source>
        <dbReference type="EMBL" id="BAZ95215.1"/>
    </source>
</evidence>
<proteinExistence type="inferred from homology"/>
<dbReference type="OrthoDB" id="21319at2"/>
<keyword evidence="3 12" id="KW-0663">Pyridoxal phosphate</keyword>
<dbReference type="GO" id="GO:0008696">
    <property type="term" value="F:4-amino-4-deoxychorismate lyase activity"/>
    <property type="evidence" value="ECO:0007669"/>
    <property type="project" value="UniProtKB-EC"/>
</dbReference>
<evidence type="ECO:0000256" key="2">
    <source>
        <dbReference type="ARBA" id="ARBA00009320"/>
    </source>
</evidence>
<dbReference type="Proteomes" id="UP000218765">
    <property type="component" value="Chromosome"/>
</dbReference>
<dbReference type="InterPro" id="IPR018300">
    <property type="entry name" value="Aminotrans_IV_CS"/>
</dbReference>
<dbReference type="GO" id="GO:0005829">
    <property type="term" value="C:cytosol"/>
    <property type="evidence" value="ECO:0007669"/>
    <property type="project" value="TreeGrafter"/>
</dbReference>
<dbReference type="Gene3D" id="3.30.470.10">
    <property type="match status" value="1"/>
</dbReference>
<dbReference type="SUPFAM" id="SSF56752">
    <property type="entry name" value="D-aminoacid aminotransferase-like PLP-dependent enzymes"/>
    <property type="match status" value="1"/>
</dbReference>
<comment type="catalytic activity">
    <reaction evidence="7">
        <text>4-amino-4-deoxychorismate = 4-aminobenzoate + pyruvate + H(+)</text>
        <dbReference type="Rhea" id="RHEA:16201"/>
        <dbReference type="ChEBI" id="CHEBI:15361"/>
        <dbReference type="ChEBI" id="CHEBI:15378"/>
        <dbReference type="ChEBI" id="CHEBI:17836"/>
        <dbReference type="ChEBI" id="CHEBI:58406"/>
        <dbReference type="EC" id="4.1.3.38"/>
    </reaction>
</comment>
<comment type="function">
    <text evidence="8">Involved in the biosynthesis of p-aminobenzoate (PABA), a precursor of tetrahydrofolate. Converts 4-amino-4-deoxychorismate into 4-aminobenzoate (PABA) and pyruvate.</text>
</comment>
<dbReference type="RefSeq" id="WP_096367225.1">
    <property type="nucleotide sequence ID" value="NZ_AP018052.1"/>
</dbReference>
<dbReference type="InterPro" id="IPR001544">
    <property type="entry name" value="Aminotrans_IV"/>
</dbReference>
<dbReference type="PROSITE" id="PS00770">
    <property type="entry name" value="AA_TRANSFER_CLASS_4"/>
    <property type="match status" value="1"/>
</dbReference>
<protein>
    <recommendedName>
        <fullName evidence="9">Aminodeoxychorismate lyase</fullName>
        <ecNumber evidence="6">4.1.3.38</ecNumber>
    </recommendedName>
    <alternativeName>
        <fullName evidence="10">4-amino-4-deoxychorismate lyase</fullName>
    </alternativeName>
</protein>
<comment type="similarity">
    <text evidence="2 11">Belongs to the class-IV pyridoxal-phosphate-dependent aminotransferase family.</text>
</comment>
<comment type="pathway">
    <text evidence="5">Cofactor biosynthesis; tetrahydrofolate biosynthesis; 4-aminobenzoate from chorismate: step 2/2.</text>
</comment>
<dbReference type="Pfam" id="PF01063">
    <property type="entry name" value="Aminotran_4"/>
    <property type="match status" value="1"/>
</dbReference>
<dbReference type="GO" id="GO:0046656">
    <property type="term" value="P:folic acid biosynthetic process"/>
    <property type="evidence" value="ECO:0007669"/>
    <property type="project" value="UniProtKB-KW"/>
</dbReference>